<dbReference type="HOGENOM" id="CLU_001528_7_1_9"/>
<dbReference type="GO" id="GO:0005737">
    <property type="term" value="C:cytoplasm"/>
    <property type="evidence" value="ECO:0007669"/>
    <property type="project" value="UniProtKB-SubCell"/>
</dbReference>
<evidence type="ECO:0000256" key="3">
    <source>
        <dbReference type="ARBA" id="ARBA00012758"/>
    </source>
</evidence>
<dbReference type="RefSeq" id="WP_007208889.1">
    <property type="nucleotide sequence ID" value="NZ_GL622241.1"/>
</dbReference>
<dbReference type="SMART" id="SM00640">
    <property type="entry name" value="Glyco_32"/>
    <property type="match status" value="1"/>
</dbReference>
<dbReference type="OrthoDB" id="9759709at2"/>
<proteinExistence type="inferred from homology"/>
<dbReference type="eggNOG" id="COG1621">
    <property type="taxonomic scope" value="Bacteria"/>
</dbReference>
<protein>
    <recommendedName>
        <fullName evidence="4 8">Sucrose-6-phosphate hydrolase</fullName>
        <ecNumber evidence="3 8">3.2.1.26</ecNumber>
    </recommendedName>
    <alternativeName>
        <fullName evidence="7 9">Invertase</fullName>
    </alternativeName>
</protein>
<dbReference type="PANTHER" id="PTHR43101:SF1">
    <property type="entry name" value="BETA-FRUCTOSIDASE"/>
    <property type="match status" value="1"/>
</dbReference>
<dbReference type="InterPro" id="IPR013148">
    <property type="entry name" value="Glyco_hydro_32_N"/>
</dbReference>
<comment type="similarity">
    <text evidence="2 8">Belongs to the glycosyl hydrolase 32 family.</text>
</comment>
<gene>
    <name evidence="12" type="primary">scrB</name>
    <name evidence="12" type="ORF">HMPREF9088_1876</name>
</gene>
<keyword evidence="13" id="KW-1185">Reference proteome</keyword>
<keyword evidence="9" id="KW-0119">Carbohydrate metabolism</keyword>
<dbReference type="NCBIfam" id="TIGR01322">
    <property type="entry name" value="scrB_fam"/>
    <property type="match status" value="1"/>
</dbReference>
<dbReference type="PANTHER" id="PTHR43101">
    <property type="entry name" value="BETA-FRUCTOSIDASE"/>
    <property type="match status" value="1"/>
</dbReference>
<dbReference type="PROSITE" id="PS00609">
    <property type="entry name" value="GLYCOSYL_HYDROL_F32"/>
    <property type="match status" value="1"/>
</dbReference>
<evidence type="ECO:0000256" key="4">
    <source>
        <dbReference type="ARBA" id="ARBA00019623"/>
    </source>
</evidence>
<dbReference type="InterPro" id="IPR001362">
    <property type="entry name" value="Glyco_hydro_32"/>
</dbReference>
<dbReference type="UniPathway" id="UPA00238"/>
<evidence type="ECO:0000259" key="10">
    <source>
        <dbReference type="Pfam" id="PF00251"/>
    </source>
</evidence>
<dbReference type="InterPro" id="IPR006232">
    <property type="entry name" value="Suc6P_hydrolase"/>
</dbReference>
<dbReference type="Gene3D" id="2.60.120.560">
    <property type="entry name" value="Exo-inulinase, domain 1"/>
    <property type="match status" value="1"/>
</dbReference>
<evidence type="ECO:0000256" key="6">
    <source>
        <dbReference type="ARBA" id="ARBA00023295"/>
    </source>
</evidence>
<dbReference type="InterPro" id="IPR013320">
    <property type="entry name" value="ConA-like_dom_sf"/>
</dbReference>
<dbReference type="EMBL" id="AEPV01000071">
    <property type="protein sequence ID" value="EFU73291.1"/>
    <property type="molecule type" value="Genomic_DNA"/>
</dbReference>
<dbReference type="InterPro" id="IPR018053">
    <property type="entry name" value="Glyco_hydro_32_AS"/>
</dbReference>
<dbReference type="AlphaFoldDB" id="E6LHN6"/>
<comment type="pathway">
    <text evidence="1 9">Glycan biosynthesis; sucrose metabolism.</text>
</comment>
<comment type="function">
    <text evidence="9">Enables the bacterium to metabolize sucrose as a sole carbon source.</text>
</comment>
<evidence type="ECO:0000256" key="9">
    <source>
        <dbReference type="RuleBase" id="RU365015"/>
    </source>
</evidence>
<accession>E6LHN6</accession>
<sequence length="494" mass="56502">MNNITEWTDALRYQDYEDWSDEYLSNLKTQQRDSPWRFAYHIQPETGLLNDPNGFSYFDGQWHLFYQAYPFGPVHGLKSWYHLTSKNLVDWQRDQLRLLPDTSFDSHGVYSGSALPVDDKLFLAFTGNARDKNWERHATQLGAWMTPDYHVEKLATPLIPAPPTGYTQHFRDPQVFVYEENYYLLMGTQNDAKEGKVLLYKGTSLTEWELVNELHFSSEQMGYMIECPNLVFVDDKPVLIFCPQGLDKQTFDYQNIYPNLYVIADDFDPESATLITPSDFHNLDEGFDVYATQAFQAPNGRALSVGWVGLPDVTYPSDQEGWAHCLSLVRELRIIKGQLYQQPVAELETLRQAVLPMSDLQGVFYQPESNCYELTLTIPADEESTLTLFASAEHDYGFDIHCDAKNGMITVDRGRMALQVNPDFGTSRTMNVAPNAAIELRLFVDGSICELFVNEGERVCTSRVFPKKEDTTILLDGVADNSTLWSLRSIHLDD</sequence>
<keyword evidence="5 8" id="KW-0378">Hydrolase</keyword>
<dbReference type="InterPro" id="IPR023296">
    <property type="entry name" value="Glyco_hydro_beta-prop_sf"/>
</dbReference>
<feature type="domain" description="Glycosyl hydrolase family 32 C-terminal" evidence="11">
    <location>
        <begin position="367"/>
        <end position="480"/>
    </location>
</feature>
<comment type="subcellular location">
    <subcellularLocation>
        <location evidence="9">Cytoplasm</location>
    </subcellularLocation>
</comment>
<evidence type="ECO:0000313" key="13">
    <source>
        <dbReference type="Proteomes" id="UP000010296"/>
    </source>
</evidence>
<dbReference type="EC" id="3.2.1.26" evidence="3 8"/>
<name>E6LHN6_ENTI1</name>
<dbReference type="SUPFAM" id="SSF49899">
    <property type="entry name" value="Concanavalin A-like lectins/glucanases"/>
    <property type="match status" value="1"/>
</dbReference>
<dbReference type="STRING" id="888064.HMPREF9088_1876"/>
<evidence type="ECO:0000256" key="5">
    <source>
        <dbReference type="ARBA" id="ARBA00022801"/>
    </source>
</evidence>
<dbReference type="Proteomes" id="UP000010296">
    <property type="component" value="Unassembled WGS sequence"/>
</dbReference>
<organism evidence="12 13">
    <name type="scientific">Enterococcus italicus (strain DSM 15952 / CCUG 50447 / LMG 22039 / TP 1.5)</name>
    <dbReference type="NCBI Taxonomy" id="888064"/>
    <lineage>
        <taxon>Bacteria</taxon>
        <taxon>Bacillati</taxon>
        <taxon>Bacillota</taxon>
        <taxon>Bacilli</taxon>
        <taxon>Lactobacillales</taxon>
        <taxon>Enterococcaceae</taxon>
        <taxon>Enterococcus</taxon>
    </lineage>
</organism>
<dbReference type="CDD" id="cd18623">
    <property type="entry name" value="GH32_ScrB-like"/>
    <property type="match status" value="1"/>
</dbReference>
<dbReference type="Gene3D" id="2.115.10.20">
    <property type="entry name" value="Glycosyl hydrolase domain, family 43"/>
    <property type="match status" value="1"/>
</dbReference>
<evidence type="ECO:0000259" key="11">
    <source>
        <dbReference type="Pfam" id="PF08244"/>
    </source>
</evidence>
<keyword evidence="9" id="KW-0963">Cytoplasm</keyword>
<feature type="domain" description="Glycosyl hydrolase family 32 N-terminal" evidence="10">
    <location>
        <begin position="41"/>
        <end position="343"/>
    </location>
</feature>
<dbReference type="InterPro" id="IPR051214">
    <property type="entry name" value="GH32_Enzymes"/>
</dbReference>
<comment type="catalytic activity">
    <reaction evidence="8">
        <text>Hydrolysis of terminal non-reducing beta-D-fructofuranoside residues in beta-D-fructofuranosides.</text>
        <dbReference type="EC" id="3.2.1.26"/>
    </reaction>
</comment>
<evidence type="ECO:0000313" key="12">
    <source>
        <dbReference type="EMBL" id="EFU73291.1"/>
    </source>
</evidence>
<evidence type="ECO:0000256" key="2">
    <source>
        <dbReference type="ARBA" id="ARBA00009902"/>
    </source>
</evidence>
<dbReference type="InterPro" id="IPR013189">
    <property type="entry name" value="Glyco_hydro_32_C"/>
</dbReference>
<dbReference type="GO" id="GO:0004564">
    <property type="term" value="F:beta-fructofuranosidase activity"/>
    <property type="evidence" value="ECO:0007669"/>
    <property type="project" value="UniProtKB-EC"/>
</dbReference>
<evidence type="ECO:0000256" key="8">
    <source>
        <dbReference type="RuleBase" id="RU362110"/>
    </source>
</evidence>
<keyword evidence="6 8" id="KW-0326">Glycosidase</keyword>
<dbReference type="PATRIC" id="fig|888064.11.peg.199"/>
<dbReference type="Pfam" id="PF08244">
    <property type="entry name" value="Glyco_hydro_32C"/>
    <property type="match status" value="1"/>
</dbReference>
<evidence type="ECO:0000256" key="1">
    <source>
        <dbReference type="ARBA" id="ARBA00004914"/>
    </source>
</evidence>
<dbReference type="GO" id="GO:0005985">
    <property type="term" value="P:sucrose metabolic process"/>
    <property type="evidence" value="ECO:0007669"/>
    <property type="project" value="UniProtKB-UniPathway"/>
</dbReference>
<dbReference type="Pfam" id="PF00251">
    <property type="entry name" value="Glyco_hydro_32N"/>
    <property type="match status" value="1"/>
</dbReference>
<evidence type="ECO:0000256" key="7">
    <source>
        <dbReference type="ARBA" id="ARBA00033367"/>
    </source>
</evidence>
<dbReference type="SUPFAM" id="SSF75005">
    <property type="entry name" value="Arabinanase/levansucrase/invertase"/>
    <property type="match status" value="1"/>
</dbReference>
<comment type="caution">
    <text evidence="12">The sequence shown here is derived from an EMBL/GenBank/DDBJ whole genome shotgun (WGS) entry which is preliminary data.</text>
</comment>
<reference evidence="12 13" key="1">
    <citation type="submission" date="2010-12" db="EMBL/GenBank/DDBJ databases">
        <authorList>
            <person name="Muzny D."/>
            <person name="Qin X."/>
            <person name="Deng J."/>
            <person name="Jiang H."/>
            <person name="Liu Y."/>
            <person name="Qu J."/>
            <person name="Song X.-Z."/>
            <person name="Zhang L."/>
            <person name="Thornton R."/>
            <person name="Coyle M."/>
            <person name="Francisco L."/>
            <person name="Jackson L."/>
            <person name="Javaid M."/>
            <person name="Korchina V."/>
            <person name="Kovar C."/>
            <person name="Mata R."/>
            <person name="Mathew T."/>
            <person name="Ngo R."/>
            <person name="Nguyen L."/>
            <person name="Nguyen N."/>
            <person name="Okwuonu G."/>
            <person name="Ongeri F."/>
            <person name="Pham C."/>
            <person name="Simmons D."/>
            <person name="Wilczek-Boney K."/>
            <person name="Hale W."/>
            <person name="Jakkamsetti A."/>
            <person name="Pham P."/>
            <person name="Ruth R."/>
            <person name="San Lucas F."/>
            <person name="Warren J."/>
            <person name="Zhang J."/>
            <person name="Zhao Z."/>
            <person name="Zhou C."/>
            <person name="Zhu D."/>
            <person name="Lee S."/>
            <person name="Bess C."/>
            <person name="Blankenburg K."/>
            <person name="Forbes L."/>
            <person name="Fu Q."/>
            <person name="Gubbala S."/>
            <person name="Hirani K."/>
            <person name="Jayaseelan J.C."/>
            <person name="Lara F."/>
            <person name="Munidasa M."/>
            <person name="Palculict T."/>
            <person name="Patil S."/>
            <person name="Pu L.-L."/>
            <person name="Saada N."/>
            <person name="Tang L."/>
            <person name="Weissenberger G."/>
            <person name="Zhu Y."/>
            <person name="Hemphill L."/>
            <person name="Shang Y."/>
            <person name="Youmans B."/>
            <person name="Ayvaz T."/>
            <person name="Ross M."/>
            <person name="Santibanez J."/>
            <person name="Aqrawi P."/>
            <person name="Gross S."/>
            <person name="Joshi V."/>
            <person name="Fowler G."/>
            <person name="Nazareth L."/>
            <person name="Reid J."/>
            <person name="Worley K."/>
            <person name="Petrosino J."/>
            <person name="Highlander S."/>
            <person name="Gibbs R."/>
        </authorList>
    </citation>
    <scope>NUCLEOTIDE SEQUENCE [LARGE SCALE GENOMIC DNA]</scope>
    <source>
        <strain evidence="13">DSM 15952 / CCUG 50447 / LMG 22039 / TP 1.5</strain>
    </source>
</reference>